<dbReference type="AlphaFoldDB" id="A0A0D2EFQ4"/>
<protein>
    <recommendedName>
        <fullName evidence="1">Heterokaryon incompatibility domain-containing protein</fullName>
    </recommendedName>
</protein>
<dbReference type="Pfam" id="PF06985">
    <property type="entry name" value="HET"/>
    <property type="match status" value="1"/>
</dbReference>
<accession>A0A0D2EFQ4</accession>
<dbReference type="PANTHER" id="PTHR39596:SF2">
    <property type="entry name" value="HET DOMAIN PROTEIN (AFU_ORTHOLOGUE AFUA_1G17550)-RELATED"/>
    <property type="match status" value="1"/>
</dbReference>
<evidence type="ECO:0000313" key="3">
    <source>
        <dbReference type="Proteomes" id="UP000054266"/>
    </source>
</evidence>
<gene>
    <name evidence="2" type="ORF">PV04_01314</name>
</gene>
<reference evidence="2 3" key="1">
    <citation type="submission" date="2015-01" db="EMBL/GenBank/DDBJ databases">
        <title>The Genome Sequence of Capronia semiimmersa CBS27337.</title>
        <authorList>
            <consortium name="The Broad Institute Genomics Platform"/>
            <person name="Cuomo C."/>
            <person name="de Hoog S."/>
            <person name="Gorbushina A."/>
            <person name="Stielow B."/>
            <person name="Teixiera M."/>
            <person name="Abouelleil A."/>
            <person name="Chapman S.B."/>
            <person name="Priest M."/>
            <person name="Young S.K."/>
            <person name="Wortman J."/>
            <person name="Nusbaum C."/>
            <person name="Birren B."/>
        </authorList>
    </citation>
    <scope>NUCLEOTIDE SEQUENCE [LARGE SCALE GENOMIC DNA]</scope>
    <source>
        <strain evidence="2 3">CBS 27337</strain>
    </source>
</reference>
<sequence length="605" mass="67565">MAANPEALPAGLNTNAIASGTPQPAYAALNAQRQEIVQALRRNWVGPRKSQLASLNEFRHWTPEQVIGLFEDNLPPITEGSPDKGRKLYPLGPLYRPIPTDSRRWKQLAGKAAMVGALDAFAIASSPLLMLASKEQRKQTVKWMSDFNVSVISSSFFVKPDHKLVQQAAASGQALCVNRWGTFQVMGSGYAAISHVWAETMGLEYNDEKIEQDERGFNMHHFIRIMDVVRKTGSQWFWFDILAIPKGADIETKHLKTQVINTLRHVYAKAECIIVLDGLSLQLKSADPLVTAAILCCGHWLSRVWTYQEAKLARKLKIVTDTSVVEFQDIIFALGAAEATDYNRWHELRLTFGRLTPVHEIGISLADIAMSCDHRSCENEIDYARGFFALLGLEWKTEFTYEDAILEILRARPGQAAWLANMHGPRGLPAPYSWAPRYLAQLQGRVHAQFDASLGSLLGCWHTVTVKCVTREGWWADAQEEVYVCNFVVTSTEDSSNNERDSPAPVVQEAEVQVQFYPKNQTLAMREWIDTTVPSGKARLLCAQTLQYDFSNQIDVHAPIVLAAKDATGPLPDLNLDAWGDVAASAVVNSPSISIQDRRLRWHLS</sequence>
<organism evidence="2 3">
    <name type="scientific">Phialophora macrospora</name>
    <dbReference type="NCBI Taxonomy" id="1851006"/>
    <lineage>
        <taxon>Eukaryota</taxon>
        <taxon>Fungi</taxon>
        <taxon>Dikarya</taxon>
        <taxon>Ascomycota</taxon>
        <taxon>Pezizomycotina</taxon>
        <taxon>Eurotiomycetes</taxon>
        <taxon>Chaetothyriomycetidae</taxon>
        <taxon>Chaetothyriales</taxon>
        <taxon>Herpotrichiellaceae</taxon>
        <taxon>Phialophora</taxon>
    </lineage>
</organism>
<keyword evidence="3" id="KW-1185">Reference proteome</keyword>
<evidence type="ECO:0000313" key="2">
    <source>
        <dbReference type="EMBL" id="KIW73177.1"/>
    </source>
</evidence>
<dbReference type="PANTHER" id="PTHR39596">
    <property type="match status" value="1"/>
</dbReference>
<name>A0A0D2EFQ4_9EURO</name>
<dbReference type="HOGENOM" id="CLU_486641_0_0_1"/>
<evidence type="ECO:0000259" key="1">
    <source>
        <dbReference type="Pfam" id="PF06985"/>
    </source>
</evidence>
<dbReference type="EMBL" id="KN846956">
    <property type="protein sequence ID" value="KIW73177.1"/>
    <property type="molecule type" value="Genomic_DNA"/>
</dbReference>
<dbReference type="Proteomes" id="UP000054266">
    <property type="component" value="Unassembled WGS sequence"/>
</dbReference>
<feature type="domain" description="Heterokaryon incompatibility" evidence="1">
    <location>
        <begin position="190"/>
        <end position="276"/>
    </location>
</feature>
<dbReference type="InterPro" id="IPR010730">
    <property type="entry name" value="HET"/>
</dbReference>
<proteinExistence type="predicted"/>